<protein>
    <submittedName>
        <fullName evidence="3">Uncharacterized protein</fullName>
    </submittedName>
</protein>
<dbReference type="AlphaFoldDB" id="A0A1E7FPX0"/>
<keyword evidence="2" id="KW-0472">Membrane</keyword>
<feature type="transmembrane region" description="Helical" evidence="2">
    <location>
        <begin position="95"/>
        <end position="115"/>
    </location>
</feature>
<name>A0A1E7FPX0_9STRA</name>
<evidence type="ECO:0000313" key="3">
    <source>
        <dbReference type="EMBL" id="OEU20220.1"/>
    </source>
</evidence>
<gene>
    <name evidence="3" type="ORF">FRACYDRAFT_260269</name>
</gene>
<evidence type="ECO:0000313" key="4">
    <source>
        <dbReference type="Proteomes" id="UP000095751"/>
    </source>
</evidence>
<evidence type="ECO:0000256" key="2">
    <source>
        <dbReference type="SAM" id="Phobius"/>
    </source>
</evidence>
<feature type="region of interest" description="Disordered" evidence="1">
    <location>
        <begin position="1"/>
        <end position="25"/>
    </location>
</feature>
<accession>A0A1E7FPX0</accession>
<dbReference type="Proteomes" id="UP000095751">
    <property type="component" value="Unassembled WGS sequence"/>
</dbReference>
<feature type="transmembrane region" description="Helical" evidence="2">
    <location>
        <begin position="166"/>
        <end position="190"/>
    </location>
</feature>
<evidence type="ECO:0000256" key="1">
    <source>
        <dbReference type="SAM" id="MobiDB-lite"/>
    </source>
</evidence>
<keyword evidence="2" id="KW-0812">Transmembrane</keyword>
<feature type="compositionally biased region" description="Basic residues" evidence="1">
    <location>
        <begin position="1"/>
        <end position="15"/>
    </location>
</feature>
<dbReference type="KEGG" id="fcy:FRACYDRAFT_260269"/>
<proteinExistence type="predicted"/>
<keyword evidence="2" id="KW-1133">Transmembrane helix</keyword>
<reference evidence="3 4" key="1">
    <citation type="submission" date="2016-09" db="EMBL/GenBank/DDBJ databases">
        <title>Extensive genetic diversity and differential bi-allelic expression allows diatom success in the polar Southern Ocean.</title>
        <authorList>
            <consortium name="DOE Joint Genome Institute"/>
            <person name="Mock T."/>
            <person name="Otillar R.P."/>
            <person name="Strauss J."/>
            <person name="Dupont C."/>
            <person name="Frickenhaus S."/>
            <person name="Maumus F."/>
            <person name="Mcmullan M."/>
            <person name="Sanges R."/>
            <person name="Schmutz J."/>
            <person name="Toseland A."/>
            <person name="Valas R."/>
            <person name="Veluchamy A."/>
            <person name="Ward B.J."/>
            <person name="Allen A."/>
            <person name="Barry K."/>
            <person name="Falciatore A."/>
            <person name="Ferrante M."/>
            <person name="Fortunato A.E."/>
            <person name="Gloeckner G."/>
            <person name="Gruber A."/>
            <person name="Hipkin R."/>
            <person name="Janech M."/>
            <person name="Kroth P."/>
            <person name="Leese F."/>
            <person name="Lindquist E."/>
            <person name="Lyon B.R."/>
            <person name="Martin J."/>
            <person name="Mayer C."/>
            <person name="Parker M."/>
            <person name="Quesneville H."/>
            <person name="Raymond J."/>
            <person name="Uhlig C."/>
            <person name="Valentin K.U."/>
            <person name="Worden A.Z."/>
            <person name="Armbrust E.V."/>
            <person name="Bowler C."/>
            <person name="Green B."/>
            <person name="Moulton V."/>
            <person name="Van Oosterhout C."/>
            <person name="Grigoriev I."/>
        </authorList>
    </citation>
    <scope>NUCLEOTIDE SEQUENCE [LARGE SCALE GENOMIC DNA]</scope>
    <source>
        <strain evidence="3 4">CCMP1102</strain>
    </source>
</reference>
<organism evidence="3 4">
    <name type="scientific">Fragilariopsis cylindrus CCMP1102</name>
    <dbReference type="NCBI Taxonomy" id="635003"/>
    <lineage>
        <taxon>Eukaryota</taxon>
        <taxon>Sar</taxon>
        <taxon>Stramenopiles</taxon>
        <taxon>Ochrophyta</taxon>
        <taxon>Bacillariophyta</taxon>
        <taxon>Bacillariophyceae</taxon>
        <taxon>Bacillariophycidae</taxon>
        <taxon>Bacillariales</taxon>
        <taxon>Bacillariaceae</taxon>
        <taxon>Fragilariopsis</taxon>
    </lineage>
</organism>
<sequence length="225" mass="25907">MPKDKKKKRSGRSSRNHNSLPPSQLIIPSSDYSANCCDDFDFDDYITNNNIIVEGGSGGCKEYICKFIHILSILCYFCSPFIVMLEIYGLKIAPILGFGLFLFKIFVLDLILFNMGRKKNQEDWPKTFDLTAAVVFGLSAIFTYTFPRTDIQQFQSMFGIHRFSFGSLTLLIAITWFSLFSILIMIYVLIRIFNSLQSNIIMTNTNKKSDHKNHFKINKLLEMEI</sequence>
<dbReference type="InParanoid" id="A0A1E7FPX0"/>
<feature type="transmembrane region" description="Helical" evidence="2">
    <location>
        <begin position="67"/>
        <end position="89"/>
    </location>
</feature>
<keyword evidence="4" id="KW-1185">Reference proteome</keyword>
<dbReference type="EMBL" id="KV784355">
    <property type="protein sequence ID" value="OEU20220.1"/>
    <property type="molecule type" value="Genomic_DNA"/>
</dbReference>
<feature type="transmembrane region" description="Helical" evidence="2">
    <location>
        <begin position="127"/>
        <end position="146"/>
    </location>
</feature>